<accession>A0AA37F9K0</accession>
<reference evidence="2" key="1">
    <citation type="journal article" date="2014" name="Int. J. Syst. Evol. Microbiol.">
        <title>Complete genome sequence of Corynebacterium casei LMG S-19264T (=DSM 44701T), isolated from a smear-ripened cheese.</title>
        <authorList>
            <consortium name="US DOE Joint Genome Institute (JGI-PGF)"/>
            <person name="Walter F."/>
            <person name="Albersmeier A."/>
            <person name="Kalinowski J."/>
            <person name="Ruckert C."/>
        </authorList>
    </citation>
    <scope>NUCLEOTIDE SEQUENCE</scope>
    <source>
        <strain evidence="2">JCM 13583</strain>
    </source>
</reference>
<keyword evidence="3" id="KW-1185">Reference proteome</keyword>
<evidence type="ECO:0008006" key="4">
    <source>
        <dbReference type="Google" id="ProtNLM"/>
    </source>
</evidence>
<protein>
    <recommendedName>
        <fullName evidence="4">DUF1634 domain-containing protein</fullName>
    </recommendedName>
</protein>
<feature type="transmembrane region" description="Helical" evidence="1">
    <location>
        <begin position="103"/>
        <end position="126"/>
    </location>
</feature>
<keyword evidence="1" id="KW-0472">Membrane</keyword>
<reference evidence="2" key="2">
    <citation type="submission" date="2022-09" db="EMBL/GenBank/DDBJ databases">
        <authorList>
            <person name="Sun Q."/>
            <person name="Ohkuma M."/>
        </authorList>
    </citation>
    <scope>NUCLEOTIDE SEQUENCE</scope>
    <source>
        <strain evidence="2">JCM 13583</strain>
    </source>
</reference>
<sequence length="127" mass="13952">MVERDTVVSYVLRAGVITSVTLILLGVLLIFARHGADGFSVLQLAAYHNTLDSKYIYLNHILSGIASLDGVYFITLGLWVLIFTPITVVVFSLATFIEQKNSLYIGLAAVVLFDLFFAMIVVPRIIG</sequence>
<organism evidence="2 3">
    <name type="scientific">Thermogymnomonas acidicola</name>
    <dbReference type="NCBI Taxonomy" id="399579"/>
    <lineage>
        <taxon>Archaea</taxon>
        <taxon>Methanobacteriati</taxon>
        <taxon>Thermoplasmatota</taxon>
        <taxon>Thermoplasmata</taxon>
        <taxon>Thermoplasmatales</taxon>
        <taxon>Thermogymnomonas</taxon>
    </lineage>
</organism>
<dbReference type="AlphaFoldDB" id="A0AA37F9K0"/>
<comment type="caution">
    <text evidence="2">The sequence shown here is derived from an EMBL/GenBank/DDBJ whole genome shotgun (WGS) entry which is preliminary data.</text>
</comment>
<evidence type="ECO:0000256" key="1">
    <source>
        <dbReference type="SAM" id="Phobius"/>
    </source>
</evidence>
<name>A0AA37F9K0_9ARCH</name>
<evidence type="ECO:0000313" key="3">
    <source>
        <dbReference type="Proteomes" id="UP000632195"/>
    </source>
</evidence>
<feature type="transmembrane region" description="Helical" evidence="1">
    <location>
        <begin position="71"/>
        <end position="96"/>
    </location>
</feature>
<dbReference type="InterPro" id="IPR012861">
    <property type="entry name" value="DUF1634"/>
</dbReference>
<gene>
    <name evidence="2" type="ORF">GCM10007108_09580</name>
</gene>
<dbReference type="Proteomes" id="UP000632195">
    <property type="component" value="Unassembled WGS sequence"/>
</dbReference>
<evidence type="ECO:0000313" key="2">
    <source>
        <dbReference type="EMBL" id="GGM73710.1"/>
    </source>
</evidence>
<keyword evidence="1" id="KW-1133">Transmembrane helix</keyword>
<dbReference type="EMBL" id="BMNY01000001">
    <property type="protein sequence ID" value="GGM73710.1"/>
    <property type="molecule type" value="Genomic_DNA"/>
</dbReference>
<dbReference type="RefSeq" id="WP_188680769.1">
    <property type="nucleotide sequence ID" value="NZ_BMNY01000001.1"/>
</dbReference>
<keyword evidence="1" id="KW-0812">Transmembrane</keyword>
<proteinExistence type="predicted"/>
<feature type="transmembrane region" description="Helical" evidence="1">
    <location>
        <begin position="12"/>
        <end position="32"/>
    </location>
</feature>
<dbReference type="Pfam" id="PF07843">
    <property type="entry name" value="DUF1634"/>
    <property type="match status" value="1"/>
</dbReference>